<dbReference type="EMBL" id="PYGD01000001">
    <property type="protein sequence ID" value="PSK94545.1"/>
    <property type="molecule type" value="Genomic_DNA"/>
</dbReference>
<evidence type="ECO:0000313" key="4">
    <source>
        <dbReference type="EMBL" id="PSK94545.1"/>
    </source>
</evidence>
<evidence type="ECO:0000259" key="3">
    <source>
        <dbReference type="Pfam" id="PF19295"/>
    </source>
</evidence>
<comment type="caution">
    <text evidence="4">The sequence shown here is derived from an EMBL/GenBank/DDBJ whole genome shotgun (WGS) entry which is preliminary data.</text>
</comment>
<evidence type="ECO:0000259" key="2">
    <source>
        <dbReference type="Pfam" id="PF01458"/>
    </source>
</evidence>
<keyword evidence="5" id="KW-1185">Reference proteome</keyword>
<dbReference type="NCBIfam" id="TIGR01981">
    <property type="entry name" value="sufD"/>
    <property type="match status" value="1"/>
</dbReference>
<accession>A0A2P8DBI3</accession>
<dbReference type="InterPro" id="IPR055346">
    <property type="entry name" value="Fe-S_cluster_assembly_SufBD"/>
</dbReference>
<dbReference type="InterPro" id="IPR000825">
    <property type="entry name" value="SUF_FeS_clus_asmbl_SufBD_core"/>
</dbReference>
<dbReference type="PANTHER" id="PTHR43575">
    <property type="entry name" value="PROTEIN ABCI7, CHLOROPLASTIC"/>
    <property type="match status" value="1"/>
</dbReference>
<dbReference type="OrthoDB" id="9768262at2"/>
<dbReference type="InterPro" id="IPR045595">
    <property type="entry name" value="SufBD_N"/>
</dbReference>
<protein>
    <submittedName>
        <fullName evidence="4">Iron-regulated ABC transporter permease protein SufD</fullName>
    </submittedName>
</protein>
<dbReference type="AlphaFoldDB" id="A0A2P8DBI3"/>
<feature type="domain" description="SUF system FeS cluster assembly SufBD core" evidence="2">
    <location>
        <begin position="192"/>
        <end position="423"/>
    </location>
</feature>
<dbReference type="RefSeq" id="WP_106521246.1">
    <property type="nucleotide sequence ID" value="NZ_PYGD01000001.1"/>
</dbReference>
<dbReference type="GO" id="GO:0016226">
    <property type="term" value="P:iron-sulfur cluster assembly"/>
    <property type="evidence" value="ECO:0007669"/>
    <property type="project" value="InterPro"/>
</dbReference>
<evidence type="ECO:0000313" key="5">
    <source>
        <dbReference type="Proteomes" id="UP000240572"/>
    </source>
</evidence>
<reference evidence="4 5" key="1">
    <citation type="submission" date="2018-03" db="EMBL/GenBank/DDBJ databases">
        <title>Genomic Encyclopedia of Type Strains, Phase III (KMG-III): the genomes of soil and plant-associated and newly described type strains.</title>
        <authorList>
            <person name="Whitman W."/>
        </authorList>
    </citation>
    <scope>NUCLEOTIDE SEQUENCE [LARGE SCALE GENOMIC DNA]</scope>
    <source>
        <strain evidence="4 5">CGMCC 1.12700</strain>
    </source>
</reference>
<feature type="domain" description="SUF system FeS cluster assembly SufBD N-terminal" evidence="3">
    <location>
        <begin position="25"/>
        <end position="185"/>
    </location>
</feature>
<dbReference type="InterPro" id="IPR037284">
    <property type="entry name" value="SUF_FeS_clus_asmbl_SufBD_sf"/>
</dbReference>
<name>A0A2P8DBI3_9BACT</name>
<comment type="similarity">
    <text evidence="1">Belongs to the iron-sulfur cluster assembly SufBD family.</text>
</comment>
<dbReference type="PANTHER" id="PTHR43575:SF1">
    <property type="entry name" value="PROTEIN ABCI7, CHLOROPLASTIC"/>
    <property type="match status" value="1"/>
</dbReference>
<evidence type="ECO:0000256" key="1">
    <source>
        <dbReference type="ARBA" id="ARBA00043967"/>
    </source>
</evidence>
<dbReference type="SUPFAM" id="SSF101960">
    <property type="entry name" value="Stabilizer of iron transporter SufD"/>
    <property type="match status" value="1"/>
</dbReference>
<organism evidence="4 5">
    <name type="scientific">Taibaiella chishuiensis</name>
    <dbReference type="NCBI Taxonomy" id="1434707"/>
    <lineage>
        <taxon>Bacteria</taxon>
        <taxon>Pseudomonadati</taxon>
        <taxon>Bacteroidota</taxon>
        <taxon>Chitinophagia</taxon>
        <taxon>Chitinophagales</taxon>
        <taxon>Chitinophagaceae</taxon>
        <taxon>Taibaiella</taxon>
    </lineage>
</organism>
<dbReference type="Pfam" id="PF19295">
    <property type="entry name" value="SufBD_N"/>
    <property type="match status" value="1"/>
</dbReference>
<dbReference type="Proteomes" id="UP000240572">
    <property type="component" value="Unassembled WGS sequence"/>
</dbReference>
<gene>
    <name evidence="4" type="ORF">B0I18_101701</name>
</gene>
<dbReference type="InterPro" id="IPR011542">
    <property type="entry name" value="SUF_FeS_clus_asmbl_SufD"/>
</dbReference>
<dbReference type="Pfam" id="PF01458">
    <property type="entry name" value="SUFBD_core"/>
    <property type="match status" value="1"/>
</dbReference>
<proteinExistence type="inferred from homology"/>
<sequence>MTNQIETPLYERFAAKFEIASLQSGNEHLRALRQEAFDIFRSTGFPSVKNEEWRFTNTLPYLKEAYDLEVVTSELSKEAFDQTAKLIAAHLDEVQHSIKGEQKGAYRLVTVNGRINNDLSVLPDAKDLKILSFLDAEHEPAFEQHFGAIATVKDNAFTALNTALYTDGLYLEAPKNKALDRPLHIVNVILADSAVFLQPRHLIVVAAGASLEIIETVITDKTTNPVFVNGVTEIAVAENAHFHHYDIQTGREGIRLVHRTEATQAAGSNYSNYTFTLPGADFVRNNLSLHLNAAGLESHLYGLYLTAGSQLVDNHTEVHHKFPHGESNQLYKGVLLDKSKAVFNGKIYVYQDAQKTNAFQQSNNILFSEKATVNAKPQLEIFADDVKCSHGTTIGQINKEALFYLQSRGISAQSAKKMMVNAFAFDVTEKVKIPALRTYLEQLIAAEMSKHEEA</sequence>